<dbReference type="EMBL" id="JAMZMK010011038">
    <property type="protein sequence ID" value="KAI7729214.1"/>
    <property type="molecule type" value="Genomic_DNA"/>
</dbReference>
<evidence type="ECO:0000313" key="1">
    <source>
        <dbReference type="EMBL" id="KAI7729214.1"/>
    </source>
</evidence>
<sequence length="101" mass="11121">MKTHMLKSGPMLDRLIAHSYGSATLEVGEREASLAFRTIHNPHLPFKPVDGGKVGIGVVGGGWEVDGTVDTNSDKRKEVTKAERFYLQQLSKDDSLLNKKI</sequence>
<dbReference type="Proteomes" id="UP001206925">
    <property type="component" value="Unassembled WGS sequence"/>
</dbReference>
<proteinExistence type="predicted"/>
<dbReference type="AlphaFoldDB" id="A0AAD5BVR0"/>
<name>A0AAD5BVR0_AMBAR</name>
<accession>A0AAD5BVR0</accession>
<keyword evidence="2" id="KW-1185">Reference proteome</keyword>
<organism evidence="1 2">
    <name type="scientific">Ambrosia artemisiifolia</name>
    <name type="common">Common ragweed</name>
    <dbReference type="NCBI Taxonomy" id="4212"/>
    <lineage>
        <taxon>Eukaryota</taxon>
        <taxon>Viridiplantae</taxon>
        <taxon>Streptophyta</taxon>
        <taxon>Embryophyta</taxon>
        <taxon>Tracheophyta</taxon>
        <taxon>Spermatophyta</taxon>
        <taxon>Magnoliopsida</taxon>
        <taxon>eudicotyledons</taxon>
        <taxon>Gunneridae</taxon>
        <taxon>Pentapetalae</taxon>
        <taxon>asterids</taxon>
        <taxon>campanulids</taxon>
        <taxon>Asterales</taxon>
        <taxon>Asteraceae</taxon>
        <taxon>Asteroideae</taxon>
        <taxon>Heliantheae alliance</taxon>
        <taxon>Heliantheae</taxon>
        <taxon>Ambrosia</taxon>
    </lineage>
</organism>
<protein>
    <submittedName>
        <fullName evidence="1">Uncharacterized protein</fullName>
    </submittedName>
</protein>
<reference evidence="1" key="1">
    <citation type="submission" date="2022-06" db="EMBL/GenBank/DDBJ databases">
        <title>Uncovering the hologenomic basis of an extraordinary plant invasion.</title>
        <authorList>
            <person name="Bieker V.C."/>
            <person name="Martin M.D."/>
            <person name="Gilbert T."/>
            <person name="Hodgins K."/>
            <person name="Battlay P."/>
            <person name="Petersen B."/>
            <person name="Wilson J."/>
        </authorList>
    </citation>
    <scope>NUCLEOTIDE SEQUENCE</scope>
    <source>
        <strain evidence="1">AA19_3_7</strain>
        <tissue evidence="1">Leaf</tissue>
    </source>
</reference>
<comment type="caution">
    <text evidence="1">The sequence shown here is derived from an EMBL/GenBank/DDBJ whole genome shotgun (WGS) entry which is preliminary data.</text>
</comment>
<evidence type="ECO:0000313" key="2">
    <source>
        <dbReference type="Proteomes" id="UP001206925"/>
    </source>
</evidence>
<gene>
    <name evidence="1" type="ORF">M8C21_008788</name>
</gene>